<keyword evidence="2 3" id="KW-0812">Transmembrane</keyword>
<keyword evidence="4" id="KW-1185">Reference proteome</keyword>
<dbReference type="Proteomes" id="UP000027456">
    <property type="component" value="Unassembled WGS sequence"/>
</dbReference>
<sequence>MIPLPFLEYTLSHPHPKGHWFLLATVIVFLATTPLLIFVNFATLGFELVPSLQTEWRSHTVPLETLWGTRRLPPLLRPRTIPRCEPKELGRGDSFRVTGSLFDYTVMSTWNQSHRSLAAGVQEQERVAYKGESFADCFVSTARYDYSLSEQTHSVIAGVRCPGYKEYPIEITMQTTVTFSWELTKDFIGQYYGGGLDLLNLTETSDYRKTVLAVLDVIASDALGILQKRNLSVPPLSIRVFFRNLDPDTAILPDRATTSRMTYVNGTQPDSYPEEGFIYTNTIYNLVYVVMDAINLDLGNTRSPNMFRNISRFPQVVFNNQAPSGINSETNWSKGLIQSFYYGHIPDQYQTWAETLRKDPPANITLANLSGPNKSTMATTYLCPTYELKPTNALLTSVFVGSSTMILSVWGAWMFFTAFLARKIMAPQVICYCDDCKARRLKEAMRTEAFRRRTANQNNTGFFTRLMARMGVEGRPKNIIYPADLDPEDQGYDTIPHSGRPMLEHMPDSKKVSDLGGSATGEK</sequence>
<reference evidence="3 4" key="1">
    <citation type="submission" date="2013-12" db="EMBL/GenBank/DDBJ databases">
        <authorList>
            <person name="Cubeta M."/>
            <person name="Pakala S."/>
            <person name="Fedorova N."/>
            <person name="Thomas E."/>
            <person name="Dean R."/>
            <person name="Jabaji S."/>
            <person name="Neate S."/>
            <person name="Toda T."/>
            <person name="Tavantzis S."/>
            <person name="Vilgalys R."/>
            <person name="Bharathan N."/>
            <person name="Pakala S."/>
            <person name="Losada L.S."/>
            <person name="Zafar N."/>
            <person name="Nierman W."/>
        </authorList>
    </citation>
    <scope>NUCLEOTIDE SEQUENCE [LARGE SCALE GENOMIC DNA]</scope>
    <source>
        <strain evidence="3 4">123E</strain>
    </source>
</reference>
<feature type="region of interest" description="Disordered" evidence="1">
    <location>
        <begin position="491"/>
        <end position="523"/>
    </location>
</feature>
<evidence type="ECO:0000256" key="1">
    <source>
        <dbReference type="SAM" id="MobiDB-lite"/>
    </source>
</evidence>
<keyword evidence="2" id="KW-0472">Membrane</keyword>
<organism evidence="3 4">
    <name type="scientific">Rhizoctonia solani 123E</name>
    <dbReference type="NCBI Taxonomy" id="1423351"/>
    <lineage>
        <taxon>Eukaryota</taxon>
        <taxon>Fungi</taxon>
        <taxon>Dikarya</taxon>
        <taxon>Basidiomycota</taxon>
        <taxon>Agaricomycotina</taxon>
        <taxon>Agaricomycetes</taxon>
        <taxon>Cantharellales</taxon>
        <taxon>Ceratobasidiaceae</taxon>
        <taxon>Rhizoctonia</taxon>
    </lineage>
</organism>
<accession>A0A074RJF9</accession>
<evidence type="ECO:0000313" key="4">
    <source>
        <dbReference type="Proteomes" id="UP000027456"/>
    </source>
</evidence>
<name>A0A074RJF9_9AGAM</name>
<dbReference type="EMBL" id="AZST01000806">
    <property type="protein sequence ID" value="KEP47216.1"/>
    <property type="molecule type" value="Genomic_DNA"/>
</dbReference>
<dbReference type="STRING" id="1423351.A0A074RJF9"/>
<proteinExistence type="predicted"/>
<protein>
    <submittedName>
        <fullName evidence="3">Putative transmembrane protein</fullName>
    </submittedName>
</protein>
<feature type="transmembrane region" description="Helical" evidence="2">
    <location>
        <begin position="20"/>
        <end position="42"/>
    </location>
</feature>
<gene>
    <name evidence="3" type="ORF">V565_163880</name>
</gene>
<feature type="transmembrane region" description="Helical" evidence="2">
    <location>
        <begin position="393"/>
        <end position="416"/>
    </location>
</feature>
<dbReference type="OrthoDB" id="3224133at2759"/>
<evidence type="ECO:0000313" key="3">
    <source>
        <dbReference type="EMBL" id="KEP47216.1"/>
    </source>
</evidence>
<dbReference type="AlphaFoldDB" id="A0A074RJF9"/>
<keyword evidence="2" id="KW-1133">Transmembrane helix</keyword>
<comment type="caution">
    <text evidence="3">The sequence shown here is derived from an EMBL/GenBank/DDBJ whole genome shotgun (WGS) entry which is preliminary data.</text>
</comment>
<dbReference type="HOGENOM" id="CLU_024009_0_0_1"/>
<feature type="compositionally biased region" description="Basic and acidic residues" evidence="1">
    <location>
        <begin position="502"/>
        <end position="513"/>
    </location>
</feature>
<evidence type="ECO:0000256" key="2">
    <source>
        <dbReference type="SAM" id="Phobius"/>
    </source>
</evidence>